<accession>A0ACC6L4K9</accession>
<sequence length="124" mass="14324">RLPVFGIAKVEIFLVLSSFFLNFFFSCFQRLTAQQKKYNLYSFISSNHPSANHPLCFPSSEAGCKSRKNIYPRKLSPTTFNKKKLNSLKNNKKKLKKILKINLQVIPALSPSEQQRQKSRLTDN</sequence>
<gene>
    <name evidence="1" type="ORF">J2X78_005040</name>
</gene>
<organism evidence="1 2">
    <name type="scientific">Pedobacter africanus</name>
    <dbReference type="NCBI Taxonomy" id="151894"/>
    <lineage>
        <taxon>Bacteria</taxon>
        <taxon>Pseudomonadati</taxon>
        <taxon>Bacteroidota</taxon>
        <taxon>Sphingobacteriia</taxon>
        <taxon>Sphingobacteriales</taxon>
        <taxon>Sphingobacteriaceae</taxon>
        <taxon>Pedobacter</taxon>
    </lineage>
</organism>
<reference evidence="1" key="1">
    <citation type="submission" date="2023-07" db="EMBL/GenBank/DDBJ databases">
        <title>Sorghum-associated microbial communities from plants grown in Nebraska, USA.</title>
        <authorList>
            <person name="Schachtman D."/>
        </authorList>
    </citation>
    <scope>NUCLEOTIDE SEQUENCE</scope>
    <source>
        <strain evidence="1">2697</strain>
    </source>
</reference>
<feature type="non-terminal residue" evidence="1">
    <location>
        <position position="1"/>
    </location>
</feature>
<protein>
    <submittedName>
        <fullName evidence="1">Uncharacterized protein</fullName>
    </submittedName>
</protein>
<proteinExistence type="predicted"/>
<evidence type="ECO:0000313" key="2">
    <source>
        <dbReference type="Proteomes" id="UP001246858"/>
    </source>
</evidence>
<comment type="caution">
    <text evidence="1">The sequence shown here is derived from an EMBL/GenBank/DDBJ whole genome shotgun (WGS) entry which is preliminary data.</text>
</comment>
<dbReference type="EMBL" id="JAVDTF010000006">
    <property type="protein sequence ID" value="MDR6786447.1"/>
    <property type="molecule type" value="Genomic_DNA"/>
</dbReference>
<name>A0ACC6L4K9_9SPHI</name>
<evidence type="ECO:0000313" key="1">
    <source>
        <dbReference type="EMBL" id="MDR6786447.1"/>
    </source>
</evidence>
<dbReference type="Proteomes" id="UP001246858">
    <property type="component" value="Unassembled WGS sequence"/>
</dbReference>
<keyword evidence="2" id="KW-1185">Reference proteome</keyword>